<keyword evidence="2" id="KW-0547">Nucleotide-binding</keyword>
<feature type="domain" description="Aminoacyl-tRNA synthetase class Ia" evidence="9">
    <location>
        <begin position="370"/>
        <end position="493"/>
    </location>
</feature>
<keyword evidence="4" id="KW-0648">Protein biosynthesis</keyword>
<dbReference type="PANTHER" id="PTHR42780:SF1">
    <property type="entry name" value="ISOLEUCINE--TRNA LIGASE, CYTOPLASMIC"/>
    <property type="match status" value="1"/>
</dbReference>
<dbReference type="Pfam" id="PF00133">
    <property type="entry name" value="tRNA-synt_1"/>
    <property type="match status" value="2"/>
</dbReference>
<evidence type="ECO:0000256" key="5">
    <source>
        <dbReference type="ARBA" id="ARBA00023146"/>
    </source>
</evidence>
<dbReference type="AlphaFoldDB" id="A0A1G2PRZ6"/>
<feature type="domain" description="Methionyl/Valyl/Leucyl/Isoleucyl-tRNA synthetase anticodon-binding" evidence="10">
    <location>
        <begin position="541"/>
        <end position="687"/>
    </location>
</feature>
<evidence type="ECO:0000256" key="2">
    <source>
        <dbReference type="ARBA" id="ARBA00022741"/>
    </source>
</evidence>
<dbReference type="Gene3D" id="3.40.50.620">
    <property type="entry name" value="HUPs"/>
    <property type="match status" value="2"/>
</dbReference>
<dbReference type="InterPro" id="IPR014729">
    <property type="entry name" value="Rossmann-like_a/b/a_fold"/>
</dbReference>
<dbReference type="SMART" id="SM00855">
    <property type="entry name" value="PGAM"/>
    <property type="match status" value="1"/>
</dbReference>
<name>A0A1G2PRZ6_9BACT</name>
<dbReference type="InterPro" id="IPR023586">
    <property type="entry name" value="Ile-tRNA-ligase_type2"/>
</dbReference>
<evidence type="ECO:0000256" key="1">
    <source>
        <dbReference type="ARBA" id="ARBA00022598"/>
    </source>
</evidence>
<dbReference type="InterPro" id="IPR002300">
    <property type="entry name" value="aa-tRNA-synth_Ia"/>
</dbReference>
<dbReference type="GO" id="GO:0004822">
    <property type="term" value="F:isoleucine-tRNA ligase activity"/>
    <property type="evidence" value="ECO:0007669"/>
    <property type="project" value="UniProtKB-EC"/>
</dbReference>
<evidence type="ECO:0000256" key="8">
    <source>
        <dbReference type="PIRSR" id="PIRSR613078-2"/>
    </source>
</evidence>
<dbReference type="InterPro" id="IPR009080">
    <property type="entry name" value="tRNAsynth_Ia_anticodon-bd"/>
</dbReference>
<dbReference type="Pfam" id="PF00300">
    <property type="entry name" value="His_Phos_1"/>
    <property type="match status" value="1"/>
</dbReference>
<dbReference type="Pfam" id="PF08264">
    <property type="entry name" value="Anticodon_1"/>
    <property type="match status" value="1"/>
</dbReference>
<dbReference type="SUPFAM" id="SSF53254">
    <property type="entry name" value="Phosphoglycerate mutase-like"/>
    <property type="match status" value="1"/>
</dbReference>
<keyword evidence="3" id="KW-0067">ATP-binding</keyword>
<feature type="active site" description="Proton donor/acceptor" evidence="7">
    <location>
        <position position="239"/>
    </location>
</feature>
<feature type="active site" description="Tele-phosphohistidine intermediate" evidence="7">
    <location>
        <position position="159"/>
    </location>
</feature>
<dbReference type="InterPro" id="IPR033709">
    <property type="entry name" value="Anticodon_Ile_ABEc"/>
</dbReference>
<sequence>MPIVPLLDQSGHYNNNAPEIVRGSYLKKGERHIKEDLEKRGLIFAKQPHTHSYPHCHRCETPLYYSALSSWFINIQKVKNRLIQLNEKINWQPEHLKRGRFLNIVEGAPDWNISRNRYWASPLPIWKCQKCQKTEIIGSVEDLKKRTKKSGNKYFVMRHGWAESNEKNISSSKLENSHNYPLTEKGEKQVRISAEKLAGQKIDLILHSPFERTKETAFIVAEEIGLAKENIISDKRLMEVDAGIFEGKNVADYHAHFSSALEKFNNPPPEGECLNDLKKRTGEFLYETEKKYSGKNILIVSHEYPVWMLYSSALGLNEKEAIKAREEKDDFINTGEFMELPFVPLPHDKNFTLDLHRPYIDEVELVCPDCGGEMKRTPEVLDGWFESGAMPFAEYHYPFENKEQFEKRFPGDFVAEYVAQTRTWFYYMHAIAGMLFGGVSFKNVVSTGTILAEDGSKISKSKGNYTDPMLNMNKFGADALRYYLMASPVMQSEDVCFSDSELKEIHSKIINILWNTFKFFDLYKAEYDGKTKVKESENVLDRWILSLLDNLIVEVSDGLDGYNTVKAGRPIKDFINDFSTWYVRRSRERVKGDDEKDKQSALATMREILNELAKLIAPIMPFMAEAIYKGVGSGEKESVHLEEWVKKVESGKWKVESLMEEMEEVRKIVSLGLEARAKAGIKVRQPLASLKIKSKISNLKSEEIQLLGLIKDELNIKEIIFDEKILGEVELDTKISPVLKEEGELRELVRGLQDLRKKSGLNPGQKIVLLVQAEGHAREFMEKFAEEIKKSAGLEKLEFSAVMEGGKEISTDGFLIKAKIEA</sequence>
<dbReference type="Pfam" id="PF19302">
    <property type="entry name" value="DUF5915"/>
    <property type="match status" value="1"/>
</dbReference>
<evidence type="ECO:0000313" key="12">
    <source>
        <dbReference type="Proteomes" id="UP000178646"/>
    </source>
</evidence>
<gene>
    <name evidence="11" type="ORF">A2W59_00210</name>
</gene>
<evidence type="ECO:0000259" key="9">
    <source>
        <dbReference type="Pfam" id="PF00133"/>
    </source>
</evidence>
<evidence type="ECO:0000259" key="10">
    <source>
        <dbReference type="Pfam" id="PF08264"/>
    </source>
</evidence>
<dbReference type="GO" id="GO:0000049">
    <property type="term" value="F:tRNA binding"/>
    <property type="evidence" value="ECO:0007669"/>
    <property type="project" value="InterPro"/>
</dbReference>
<dbReference type="InterPro" id="IPR029033">
    <property type="entry name" value="His_PPase_superfam"/>
</dbReference>
<evidence type="ECO:0000256" key="3">
    <source>
        <dbReference type="ARBA" id="ARBA00022840"/>
    </source>
</evidence>
<dbReference type="SUPFAM" id="SSF52374">
    <property type="entry name" value="Nucleotidylyl transferase"/>
    <property type="match status" value="1"/>
</dbReference>
<feature type="binding site" evidence="8">
    <location>
        <begin position="158"/>
        <end position="165"/>
    </location>
    <ligand>
        <name>substrate</name>
    </ligand>
</feature>
<dbReference type="InterPro" id="IPR013078">
    <property type="entry name" value="His_Pase_superF_clade-1"/>
</dbReference>
<evidence type="ECO:0000256" key="7">
    <source>
        <dbReference type="PIRSR" id="PIRSR613078-1"/>
    </source>
</evidence>
<feature type="domain" description="Aminoacyl-tRNA synthetase class Ia" evidence="9">
    <location>
        <begin position="65"/>
        <end position="152"/>
    </location>
</feature>
<dbReference type="SUPFAM" id="SSF47323">
    <property type="entry name" value="Anticodon-binding domain of a subclass of class I aminoacyl-tRNA synthetases"/>
    <property type="match status" value="1"/>
</dbReference>
<keyword evidence="5" id="KW-0030">Aminoacyl-tRNA synthetase</keyword>
<organism evidence="11 12">
    <name type="scientific">Candidatus Terrybacteria bacterium RIFCSPHIGHO2_02_41_19</name>
    <dbReference type="NCBI Taxonomy" id="1802364"/>
    <lineage>
        <taxon>Bacteria</taxon>
        <taxon>Candidatus Terryibacteriota</taxon>
    </lineage>
</organism>
<proteinExistence type="predicted"/>
<evidence type="ECO:0000256" key="6">
    <source>
        <dbReference type="ARBA" id="ARBA00048359"/>
    </source>
</evidence>
<comment type="catalytic activity">
    <reaction evidence="6">
        <text>tRNA(Ile) + L-isoleucine + ATP = L-isoleucyl-tRNA(Ile) + AMP + diphosphate</text>
        <dbReference type="Rhea" id="RHEA:11060"/>
        <dbReference type="Rhea" id="RHEA-COMP:9666"/>
        <dbReference type="Rhea" id="RHEA-COMP:9695"/>
        <dbReference type="ChEBI" id="CHEBI:30616"/>
        <dbReference type="ChEBI" id="CHEBI:33019"/>
        <dbReference type="ChEBI" id="CHEBI:58045"/>
        <dbReference type="ChEBI" id="CHEBI:78442"/>
        <dbReference type="ChEBI" id="CHEBI:78528"/>
        <dbReference type="ChEBI" id="CHEBI:456215"/>
        <dbReference type="EC" id="6.1.1.5"/>
    </reaction>
</comment>
<dbReference type="PANTHER" id="PTHR42780">
    <property type="entry name" value="SOLEUCYL-TRNA SYNTHETASE"/>
    <property type="match status" value="1"/>
</dbReference>
<feature type="binding site" evidence="8">
    <location>
        <position position="212"/>
    </location>
    <ligand>
        <name>substrate</name>
    </ligand>
</feature>
<evidence type="ECO:0000313" key="11">
    <source>
        <dbReference type="EMBL" id="OHA51126.1"/>
    </source>
</evidence>
<dbReference type="Proteomes" id="UP000178646">
    <property type="component" value="Unassembled WGS sequence"/>
</dbReference>
<protein>
    <recommendedName>
        <fullName evidence="13">Isoleucine--tRNA ligase</fullName>
    </recommendedName>
</protein>
<dbReference type="GO" id="GO:0006428">
    <property type="term" value="P:isoleucyl-tRNA aminoacylation"/>
    <property type="evidence" value="ECO:0007669"/>
    <property type="project" value="TreeGrafter"/>
</dbReference>
<dbReference type="CDD" id="cd07067">
    <property type="entry name" value="HP_PGM_like"/>
    <property type="match status" value="1"/>
</dbReference>
<evidence type="ECO:0008006" key="13">
    <source>
        <dbReference type="Google" id="ProtNLM"/>
    </source>
</evidence>
<accession>A0A1G2PRZ6</accession>
<keyword evidence="1" id="KW-0436">Ligase</keyword>
<reference evidence="11 12" key="1">
    <citation type="journal article" date="2016" name="Nat. Commun.">
        <title>Thousands of microbial genomes shed light on interconnected biogeochemical processes in an aquifer system.</title>
        <authorList>
            <person name="Anantharaman K."/>
            <person name="Brown C.T."/>
            <person name="Hug L.A."/>
            <person name="Sharon I."/>
            <person name="Castelle C.J."/>
            <person name="Probst A.J."/>
            <person name="Thomas B.C."/>
            <person name="Singh A."/>
            <person name="Wilkins M.J."/>
            <person name="Karaoz U."/>
            <person name="Brodie E.L."/>
            <person name="Williams K.H."/>
            <person name="Hubbard S.S."/>
            <person name="Banfield J.F."/>
        </authorList>
    </citation>
    <scope>NUCLEOTIDE SEQUENCE [LARGE SCALE GENOMIC DNA]</scope>
</reference>
<dbReference type="CDD" id="cd07961">
    <property type="entry name" value="Anticodon_Ia_Ile_ABEc"/>
    <property type="match status" value="1"/>
</dbReference>
<dbReference type="Gene3D" id="1.10.730.10">
    <property type="entry name" value="Isoleucyl-tRNA Synthetase, Domain 1"/>
    <property type="match status" value="1"/>
</dbReference>
<dbReference type="EMBL" id="MHSU01000007">
    <property type="protein sequence ID" value="OHA51126.1"/>
    <property type="molecule type" value="Genomic_DNA"/>
</dbReference>
<dbReference type="GO" id="GO:0005524">
    <property type="term" value="F:ATP binding"/>
    <property type="evidence" value="ECO:0007669"/>
    <property type="project" value="UniProtKB-KW"/>
</dbReference>
<evidence type="ECO:0000256" key="4">
    <source>
        <dbReference type="ARBA" id="ARBA00022917"/>
    </source>
</evidence>
<dbReference type="InterPro" id="IPR013155">
    <property type="entry name" value="M/V/L/I-tRNA-synth_anticd-bd"/>
</dbReference>
<comment type="caution">
    <text evidence="11">The sequence shown here is derived from an EMBL/GenBank/DDBJ whole genome shotgun (WGS) entry which is preliminary data.</text>
</comment>